<keyword evidence="8" id="KW-0539">Nucleus</keyword>
<dbReference type="PROSITE" id="PS00028">
    <property type="entry name" value="ZINC_FINGER_C2H2_1"/>
    <property type="match status" value="2"/>
</dbReference>
<protein>
    <recommendedName>
        <fullName evidence="11">C2H2-type domain-containing protein</fullName>
    </recommendedName>
</protein>
<comment type="caution">
    <text evidence="12">The sequence shown here is derived from an EMBL/GenBank/DDBJ whole genome shotgun (WGS) entry which is preliminary data.</text>
</comment>
<dbReference type="PROSITE" id="PS50157">
    <property type="entry name" value="ZINC_FINGER_C2H2_2"/>
    <property type="match status" value="2"/>
</dbReference>
<evidence type="ECO:0000256" key="5">
    <source>
        <dbReference type="ARBA" id="ARBA00022833"/>
    </source>
</evidence>
<evidence type="ECO:0000256" key="10">
    <source>
        <dbReference type="SAM" id="MobiDB-lite"/>
    </source>
</evidence>
<dbReference type="Pfam" id="PF00080">
    <property type="entry name" value="Sod_Cu"/>
    <property type="match status" value="1"/>
</dbReference>
<dbReference type="GO" id="GO:0005634">
    <property type="term" value="C:nucleus"/>
    <property type="evidence" value="ECO:0007669"/>
    <property type="project" value="UniProtKB-SubCell"/>
</dbReference>
<gene>
    <name evidence="12" type="ORF">HHK36_011243</name>
</gene>
<dbReference type="Gene3D" id="3.30.160.60">
    <property type="entry name" value="Classic Zinc Finger"/>
    <property type="match status" value="1"/>
</dbReference>
<feature type="compositionally biased region" description="Polar residues" evidence="10">
    <location>
        <begin position="358"/>
        <end position="367"/>
    </location>
</feature>
<dbReference type="GO" id="GO:0006801">
    <property type="term" value="P:superoxide metabolic process"/>
    <property type="evidence" value="ECO:0007669"/>
    <property type="project" value="InterPro"/>
</dbReference>
<organism evidence="12 13">
    <name type="scientific">Tetracentron sinense</name>
    <name type="common">Spur-leaf</name>
    <dbReference type="NCBI Taxonomy" id="13715"/>
    <lineage>
        <taxon>Eukaryota</taxon>
        <taxon>Viridiplantae</taxon>
        <taxon>Streptophyta</taxon>
        <taxon>Embryophyta</taxon>
        <taxon>Tracheophyta</taxon>
        <taxon>Spermatophyta</taxon>
        <taxon>Magnoliopsida</taxon>
        <taxon>Trochodendrales</taxon>
        <taxon>Trochodendraceae</taxon>
        <taxon>Tetracentron</taxon>
    </lineage>
</organism>
<dbReference type="PANTHER" id="PTHR26374">
    <property type="entry name" value="ZINC FINGER PROTEIN ZAT5"/>
    <property type="match status" value="1"/>
</dbReference>
<keyword evidence="7" id="KW-0804">Transcription</keyword>
<evidence type="ECO:0000256" key="4">
    <source>
        <dbReference type="ARBA" id="ARBA00022771"/>
    </source>
</evidence>
<keyword evidence="5" id="KW-0862">Zinc</keyword>
<evidence type="ECO:0000259" key="11">
    <source>
        <dbReference type="PROSITE" id="PS50157"/>
    </source>
</evidence>
<evidence type="ECO:0000256" key="6">
    <source>
        <dbReference type="ARBA" id="ARBA00023015"/>
    </source>
</evidence>
<comment type="subcellular location">
    <subcellularLocation>
        <location evidence="1">Nucleus</location>
    </subcellularLocation>
</comment>
<keyword evidence="6" id="KW-0805">Transcription regulation</keyword>
<evidence type="ECO:0000313" key="13">
    <source>
        <dbReference type="Proteomes" id="UP000655225"/>
    </source>
</evidence>
<feature type="domain" description="C2H2-type" evidence="11">
    <location>
        <begin position="372"/>
        <end position="399"/>
    </location>
</feature>
<evidence type="ECO:0000256" key="2">
    <source>
        <dbReference type="ARBA" id="ARBA00022723"/>
    </source>
</evidence>
<dbReference type="SUPFAM" id="SSF49329">
    <property type="entry name" value="Cu,Zn superoxide dismutase-like"/>
    <property type="match status" value="1"/>
</dbReference>
<dbReference type="EMBL" id="JABCRI010000007">
    <property type="protein sequence ID" value="KAF8403146.1"/>
    <property type="molecule type" value="Genomic_DNA"/>
</dbReference>
<evidence type="ECO:0000313" key="12">
    <source>
        <dbReference type="EMBL" id="KAF8403146.1"/>
    </source>
</evidence>
<evidence type="ECO:0000256" key="7">
    <source>
        <dbReference type="ARBA" id="ARBA00023163"/>
    </source>
</evidence>
<evidence type="ECO:0000256" key="1">
    <source>
        <dbReference type="ARBA" id="ARBA00004123"/>
    </source>
</evidence>
<dbReference type="AlphaFoldDB" id="A0A834ZFX4"/>
<dbReference type="SMART" id="SM00355">
    <property type="entry name" value="ZnF_C2H2"/>
    <property type="match status" value="2"/>
</dbReference>
<dbReference type="OrthoDB" id="6077919at2759"/>
<dbReference type="InterPro" id="IPR001424">
    <property type="entry name" value="SOD_Cu_Zn_dom"/>
</dbReference>
<dbReference type="Proteomes" id="UP000655225">
    <property type="component" value="Unassembled WGS sequence"/>
</dbReference>
<feature type="domain" description="C2H2-type" evidence="11">
    <location>
        <begin position="296"/>
        <end position="323"/>
    </location>
</feature>
<sequence>MNASDSTLERASLSTNTYSRCGGGHDGGCRRSRRASEEKDKLKYTYCSHSRHTTIPLPNAVIGRAFVVHELQDDLGKGGNELSFTTGNAGGRLACGIHGERTMLGPLNNMELLSGILGAYGSSGWLHHNWDSGNPSFLTSYQNYKVVGACQEDRLASKRWIWVAWISGYVGGAKGDMEGLEEVVGSNDHTHIVKGKRTKRLRPPSPLAITAMTTGSSSGGGSVSGGDDFIPSPTASVQVAEEEEDMANCLILLAQGQSWDYPRRIGEGGGMERLSSRRFAEAAAATTTGKDGLYVYECKTCSRSFPSFQALGGHRASHKKPKAMVEEKKALGFLEEEGQGQGQGQFTNNSPPLPLHTGNKSLHSNNNKSRVHECSICGAEFSSGQALGGHMRRHKTSTSNNANMAMTTTVTMESQEAKKPRNVLSLDLNLPAPEDDHQESKFPFSSKQHLVFSTSSLVDCHY</sequence>
<dbReference type="PANTHER" id="PTHR26374:SF466">
    <property type="entry name" value="OS09G0122000 PROTEIN"/>
    <property type="match status" value="1"/>
</dbReference>
<evidence type="ECO:0000256" key="3">
    <source>
        <dbReference type="ARBA" id="ARBA00022737"/>
    </source>
</evidence>
<dbReference type="Gene3D" id="2.60.40.200">
    <property type="entry name" value="Superoxide dismutase, copper/zinc binding domain"/>
    <property type="match status" value="1"/>
</dbReference>
<accession>A0A834ZFX4</accession>
<dbReference type="SUPFAM" id="SSF57667">
    <property type="entry name" value="beta-beta-alpha zinc fingers"/>
    <property type="match status" value="1"/>
</dbReference>
<dbReference type="Pfam" id="PF13912">
    <property type="entry name" value="zf-C2H2_6"/>
    <property type="match status" value="2"/>
</dbReference>
<evidence type="ECO:0000256" key="9">
    <source>
        <dbReference type="PROSITE-ProRule" id="PRU00042"/>
    </source>
</evidence>
<dbReference type="GO" id="GO:0008270">
    <property type="term" value="F:zinc ion binding"/>
    <property type="evidence" value="ECO:0007669"/>
    <property type="project" value="UniProtKB-KW"/>
</dbReference>
<keyword evidence="3" id="KW-0677">Repeat</keyword>
<dbReference type="OMA" id="SCHAHDI"/>
<keyword evidence="13" id="KW-1185">Reference proteome</keyword>
<evidence type="ECO:0000256" key="8">
    <source>
        <dbReference type="ARBA" id="ARBA00023242"/>
    </source>
</evidence>
<dbReference type="InterPro" id="IPR013087">
    <property type="entry name" value="Znf_C2H2_type"/>
</dbReference>
<proteinExistence type="predicted"/>
<dbReference type="InterPro" id="IPR036236">
    <property type="entry name" value="Znf_C2H2_sf"/>
</dbReference>
<feature type="region of interest" description="Disordered" evidence="10">
    <location>
        <begin position="336"/>
        <end position="367"/>
    </location>
</feature>
<keyword evidence="2" id="KW-0479">Metal-binding</keyword>
<reference evidence="12 13" key="1">
    <citation type="submission" date="2020-04" db="EMBL/GenBank/DDBJ databases">
        <title>Plant Genome Project.</title>
        <authorList>
            <person name="Zhang R.-G."/>
        </authorList>
    </citation>
    <scope>NUCLEOTIDE SEQUENCE [LARGE SCALE GENOMIC DNA]</scope>
    <source>
        <strain evidence="12">YNK0</strain>
        <tissue evidence="12">Leaf</tissue>
    </source>
</reference>
<dbReference type="PRINTS" id="PR00068">
    <property type="entry name" value="CUZNDISMTASE"/>
</dbReference>
<dbReference type="InterPro" id="IPR036423">
    <property type="entry name" value="SOD-like_Cu/Zn_dom_sf"/>
</dbReference>
<name>A0A834ZFX4_TETSI</name>
<keyword evidence="4 9" id="KW-0863">Zinc-finger</keyword>